<sequence length="110" mass="12447">MDNGRARATLLDSQLAELKKVLEQDCEHDRDASTETAEGKGAARQLIKLPKIELIEFAGKAERAVAGYALTAENYAVVVDVLERRFDNIEWIRQELFNELMQLNLQMGKI</sequence>
<accession>A0A183E606</accession>
<keyword evidence="2" id="KW-1185">Reference proteome</keyword>
<dbReference type="EMBL" id="UYRT01083703">
    <property type="protein sequence ID" value="VDN27805.1"/>
    <property type="molecule type" value="Genomic_DNA"/>
</dbReference>
<dbReference type="OrthoDB" id="5864015at2759"/>
<dbReference type="Pfam" id="PF03564">
    <property type="entry name" value="DUF1759"/>
    <property type="match status" value="1"/>
</dbReference>
<dbReference type="Proteomes" id="UP000271098">
    <property type="component" value="Unassembled WGS sequence"/>
</dbReference>
<proteinExistence type="predicted"/>
<organism evidence="3">
    <name type="scientific">Gongylonema pulchrum</name>
    <dbReference type="NCBI Taxonomy" id="637853"/>
    <lineage>
        <taxon>Eukaryota</taxon>
        <taxon>Metazoa</taxon>
        <taxon>Ecdysozoa</taxon>
        <taxon>Nematoda</taxon>
        <taxon>Chromadorea</taxon>
        <taxon>Rhabditida</taxon>
        <taxon>Spirurina</taxon>
        <taxon>Spiruromorpha</taxon>
        <taxon>Spiruroidea</taxon>
        <taxon>Gongylonematidae</taxon>
        <taxon>Gongylonema</taxon>
    </lineage>
</organism>
<evidence type="ECO:0000313" key="3">
    <source>
        <dbReference type="WBParaSite" id="GPUH_0001641901-mRNA-1"/>
    </source>
</evidence>
<dbReference type="AlphaFoldDB" id="A0A183E606"/>
<protein>
    <submittedName>
        <fullName evidence="1 3">Uncharacterized protein</fullName>
    </submittedName>
</protein>
<evidence type="ECO:0000313" key="1">
    <source>
        <dbReference type="EMBL" id="VDN27805.1"/>
    </source>
</evidence>
<gene>
    <name evidence="1" type="ORF">GPUH_LOCUS16397</name>
</gene>
<evidence type="ECO:0000313" key="2">
    <source>
        <dbReference type="Proteomes" id="UP000271098"/>
    </source>
</evidence>
<dbReference type="InterPro" id="IPR005312">
    <property type="entry name" value="DUF1759"/>
</dbReference>
<reference evidence="1 2" key="2">
    <citation type="submission" date="2018-11" db="EMBL/GenBank/DDBJ databases">
        <authorList>
            <consortium name="Pathogen Informatics"/>
        </authorList>
    </citation>
    <scope>NUCLEOTIDE SEQUENCE [LARGE SCALE GENOMIC DNA]</scope>
</reference>
<reference evidence="3" key="1">
    <citation type="submission" date="2016-06" db="UniProtKB">
        <authorList>
            <consortium name="WormBaseParasite"/>
        </authorList>
    </citation>
    <scope>IDENTIFICATION</scope>
</reference>
<name>A0A183E606_9BILA</name>
<dbReference type="WBParaSite" id="GPUH_0001641901-mRNA-1">
    <property type="protein sequence ID" value="GPUH_0001641901-mRNA-1"/>
    <property type="gene ID" value="GPUH_0001641901"/>
</dbReference>